<dbReference type="Gene3D" id="3.40.50.10240">
    <property type="entry name" value="Thiamin pyrophosphokinase, catalytic domain"/>
    <property type="match status" value="1"/>
</dbReference>
<evidence type="ECO:0000259" key="6">
    <source>
        <dbReference type="Pfam" id="PF04263"/>
    </source>
</evidence>
<dbReference type="EMBL" id="JAYLLH010000019">
    <property type="protein sequence ID" value="MEC3862253.1"/>
    <property type="molecule type" value="Genomic_DNA"/>
</dbReference>
<dbReference type="Proteomes" id="UP001348149">
    <property type="component" value="Unassembled WGS sequence"/>
</dbReference>
<evidence type="ECO:0000256" key="5">
    <source>
        <dbReference type="NCBIfam" id="TIGR01378"/>
    </source>
</evidence>
<dbReference type="EC" id="2.7.6.2" evidence="5"/>
<dbReference type="GO" id="GO:0004788">
    <property type="term" value="F:thiamine diphosphokinase activity"/>
    <property type="evidence" value="ECO:0007669"/>
    <property type="project" value="UniProtKB-EC"/>
</dbReference>
<dbReference type="InterPro" id="IPR036759">
    <property type="entry name" value="TPK_catalytic_sf"/>
</dbReference>
<accession>A0ABU6HLD0</accession>
<keyword evidence="3" id="KW-0418">Kinase</keyword>
<keyword evidence="8" id="KW-1185">Reference proteome</keyword>
<dbReference type="PANTHER" id="PTHR41299">
    <property type="entry name" value="THIAMINE PYROPHOSPHOKINASE"/>
    <property type="match status" value="1"/>
</dbReference>
<evidence type="ECO:0000256" key="1">
    <source>
        <dbReference type="ARBA" id="ARBA00022679"/>
    </source>
</evidence>
<dbReference type="CDD" id="cd07995">
    <property type="entry name" value="TPK"/>
    <property type="match status" value="1"/>
</dbReference>
<proteinExistence type="predicted"/>
<sequence length="227" mass="23873">MTDAIVSTDTPVFLVGGGTVDKQAFLSGLALCQTLVAADGGADTVLEFDHMPDAVIGDMDSLSLAARRMIPDHRIHQIAEQDSTDFEKCLATIDAPLILGVGFLGARADHMLAAMNALTCQTAKRCVLIGAEDVIFAAPPELALDLPDGCRVSLFPMTQVTGRSAGLHWPIDGITFSPCGRVGTSNRATGPVQLTFDMPGMAIILPRARLEQALQGLAQAPGWPPVP</sequence>
<dbReference type="InterPro" id="IPR053149">
    <property type="entry name" value="TPK"/>
</dbReference>
<dbReference type="InterPro" id="IPR036371">
    <property type="entry name" value="TPK_B1-bd_sf"/>
</dbReference>
<evidence type="ECO:0000256" key="4">
    <source>
        <dbReference type="ARBA" id="ARBA00022840"/>
    </source>
</evidence>
<evidence type="ECO:0000313" key="7">
    <source>
        <dbReference type="EMBL" id="MEC3862253.1"/>
    </source>
</evidence>
<name>A0ABU6HLD0_9RHOB</name>
<reference evidence="7 8" key="1">
    <citation type="submission" date="2024-01" db="EMBL/GenBank/DDBJ databases">
        <title>Mesobacterium rodlantinim sp. nov., isolated from shallow sea hydrothermal systems off Kueishantao Island.</title>
        <authorList>
            <person name="Su Z."/>
            <person name="Tang K."/>
        </authorList>
    </citation>
    <scope>NUCLEOTIDE SEQUENCE [LARGE SCALE GENOMIC DNA]</scope>
    <source>
        <strain evidence="7 8">TK19101</strain>
    </source>
</reference>
<dbReference type="PANTHER" id="PTHR41299:SF1">
    <property type="entry name" value="THIAMINE PYROPHOSPHOKINASE"/>
    <property type="match status" value="1"/>
</dbReference>
<keyword evidence="2" id="KW-0547">Nucleotide-binding</keyword>
<keyword evidence="4" id="KW-0067">ATP-binding</keyword>
<dbReference type="InterPro" id="IPR006282">
    <property type="entry name" value="Thi_PPkinase"/>
</dbReference>
<keyword evidence="1 7" id="KW-0808">Transferase</keyword>
<dbReference type="NCBIfam" id="TIGR01378">
    <property type="entry name" value="thi_PPkinase"/>
    <property type="match status" value="1"/>
</dbReference>
<evidence type="ECO:0000256" key="2">
    <source>
        <dbReference type="ARBA" id="ARBA00022741"/>
    </source>
</evidence>
<gene>
    <name evidence="7" type="ORF">VK792_13245</name>
</gene>
<dbReference type="InterPro" id="IPR007371">
    <property type="entry name" value="TPK_catalytic"/>
</dbReference>
<protein>
    <recommendedName>
        <fullName evidence="5">Thiamine diphosphokinase</fullName>
        <ecNumber evidence="5">2.7.6.2</ecNumber>
    </recommendedName>
</protein>
<feature type="domain" description="Thiamin pyrophosphokinase catalytic" evidence="6">
    <location>
        <begin position="32"/>
        <end position="121"/>
    </location>
</feature>
<evidence type="ECO:0000256" key="3">
    <source>
        <dbReference type="ARBA" id="ARBA00022777"/>
    </source>
</evidence>
<dbReference type="Pfam" id="PF04263">
    <property type="entry name" value="TPK_catalytic"/>
    <property type="match status" value="1"/>
</dbReference>
<dbReference type="SUPFAM" id="SSF63999">
    <property type="entry name" value="Thiamin pyrophosphokinase, catalytic domain"/>
    <property type="match status" value="1"/>
</dbReference>
<organism evidence="7 8">
    <name type="scientific">Mesobacterium hydrothermale</name>
    <dbReference type="NCBI Taxonomy" id="3111907"/>
    <lineage>
        <taxon>Bacteria</taxon>
        <taxon>Pseudomonadati</taxon>
        <taxon>Pseudomonadota</taxon>
        <taxon>Alphaproteobacteria</taxon>
        <taxon>Rhodobacterales</taxon>
        <taxon>Roseobacteraceae</taxon>
        <taxon>Mesobacterium</taxon>
    </lineage>
</organism>
<evidence type="ECO:0000313" key="8">
    <source>
        <dbReference type="Proteomes" id="UP001348149"/>
    </source>
</evidence>
<dbReference type="SUPFAM" id="SSF63862">
    <property type="entry name" value="Thiamin pyrophosphokinase, substrate-binding domain"/>
    <property type="match status" value="1"/>
</dbReference>
<comment type="caution">
    <text evidence="7">The sequence shown here is derived from an EMBL/GenBank/DDBJ whole genome shotgun (WGS) entry which is preliminary data.</text>
</comment>
<dbReference type="RefSeq" id="WP_326297991.1">
    <property type="nucleotide sequence ID" value="NZ_JAYLLH010000019.1"/>
</dbReference>